<evidence type="ECO:0000256" key="2">
    <source>
        <dbReference type="ARBA" id="ARBA00022801"/>
    </source>
</evidence>
<organism evidence="5">
    <name type="scientific">Propionibacterium freudenreichii subsp. freudenreichii</name>
    <dbReference type="NCBI Taxonomy" id="66712"/>
    <lineage>
        <taxon>Bacteria</taxon>
        <taxon>Bacillati</taxon>
        <taxon>Actinomycetota</taxon>
        <taxon>Actinomycetes</taxon>
        <taxon>Propionibacteriales</taxon>
        <taxon>Propionibacteriaceae</taxon>
        <taxon>Propionibacterium</taxon>
    </lineage>
</organism>
<dbReference type="PANTHER" id="PTHR12159">
    <property type="entry name" value="G/T AND G/U MISMATCH-SPECIFIC DNA GLYCOSYLASE"/>
    <property type="match status" value="1"/>
</dbReference>
<name>A0A0B7P0F3_PROFF</name>
<feature type="domain" description="Uracil-DNA glycosylase-like" evidence="4">
    <location>
        <begin position="19"/>
        <end position="194"/>
    </location>
</feature>
<reference evidence="5" key="1">
    <citation type="submission" date="2014-08" db="EMBL/GenBank/DDBJ databases">
        <authorList>
            <person name="Falentin Helene"/>
        </authorList>
    </citation>
    <scope>NUCLEOTIDE SEQUENCE</scope>
</reference>
<keyword evidence="5" id="KW-0326">Glycosidase</keyword>
<dbReference type="InterPro" id="IPR036895">
    <property type="entry name" value="Uracil-DNA_glycosylase-like_sf"/>
</dbReference>
<dbReference type="GO" id="GO:0006285">
    <property type="term" value="P:base-excision repair, AP site formation"/>
    <property type="evidence" value="ECO:0007669"/>
    <property type="project" value="InterPro"/>
</dbReference>
<protein>
    <submittedName>
        <fullName evidence="5">G/U mismatch-specific DNA glycosylase</fullName>
        <ecNumber evidence="5">3.2.2.-</ecNumber>
    </submittedName>
</protein>
<dbReference type="Pfam" id="PF03167">
    <property type="entry name" value="UDG"/>
    <property type="match status" value="1"/>
</dbReference>
<dbReference type="GO" id="GO:0004844">
    <property type="term" value="F:uracil DNA N-glycosylase activity"/>
    <property type="evidence" value="ECO:0007669"/>
    <property type="project" value="TreeGrafter"/>
</dbReference>
<gene>
    <name evidence="5" type="primary">mug</name>
    <name evidence="5" type="ORF">PFCIRM138_09815</name>
</gene>
<sequence length="199" mass="21596">MAKGFTRAELQAFRHQTVPDLLPEPLRLLFVGINPSLWSAGVGVHFAHPGNRFYPALAAAGITSHVIDASHGYPPEGLSELERGGVGISNLAREATTKADELDNQQFVDGLARIREMVRRYHPKVVAFLGIGAYRVATGDRHAKVGEQALRLDWGNGTRESARVFALPNPSGLNAHETVESLGRDYREAAEAAGVPLFH</sequence>
<dbReference type="SMART" id="SM00986">
    <property type="entry name" value="UDG"/>
    <property type="match status" value="1"/>
</dbReference>
<dbReference type="CDD" id="cd10028">
    <property type="entry name" value="UDG-F2_TDG_MUG"/>
    <property type="match status" value="1"/>
</dbReference>
<evidence type="ECO:0000256" key="3">
    <source>
        <dbReference type="ARBA" id="ARBA00023204"/>
    </source>
</evidence>
<accession>A0A0B7P0F3</accession>
<evidence type="ECO:0000259" key="4">
    <source>
        <dbReference type="SMART" id="SM00986"/>
    </source>
</evidence>
<keyword evidence="3" id="KW-0234">DNA repair</keyword>
<keyword evidence="1" id="KW-0227">DNA damage</keyword>
<dbReference type="Gene3D" id="3.40.470.10">
    <property type="entry name" value="Uracil-DNA glycosylase-like domain"/>
    <property type="match status" value="1"/>
</dbReference>
<dbReference type="SMART" id="SM00987">
    <property type="entry name" value="UreE_C"/>
    <property type="match status" value="1"/>
</dbReference>
<proteinExistence type="predicted"/>
<dbReference type="AlphaFoldDB" id="A0A0B7P0F3"/>
<evidence type="ECO:0000256" key="1">
    <source>
        <dbReference type="ARBA" id="ARBA00022763"/>
    </source>
</evidence>
<dbReference type="EMBL" id="LM676424">
    <property type="protein sequence ID" value="CEP26768.1"/>
    <property type="molecule type" value="Genomic_DNA"/>
</dbReference>
<dbReference type="GO" id="GO:0008263">
    <property type="term" value="F:pyrimidine-specific mismatch base pair DNA N-glycosylase activity"/>
    <property type="evidence" value="ECO:0007669"/>
    <property type="project" value="TreeGrafter"/>
</dbReference>
<dbReference type="SUPFAM" id="SSF52141">
    <property type="entry name" value="Uracil-DNA glycosylase-like"/>
    <property type="match status" value="1"/>
</dbReference>
<dbReference type="PANTHER" id="PTHR12159:SF9">
    <property type="entry name" value="G_T MISMATCH-SPECIFIC THYMINE DNA GLYCOSYLASE"/>
    <property type="match status" value="1"/>
</dbReference>
<dbReference type="InterPro" id="IPR015637">
    <property type="entry name" value="MUG/TDG"/>
</dbReference>
<dbReference type="EC" id="3.2.2.-" evidence="5"/>
<evidence type="ECO:0000313" key="5">
    <source>
        <dbReference type="EMBL" id="CEP26768.1"/>
    </source>
</evidence>
<dbReference type="InterPro" id="IPR005122">
    <property type="entry name" value="Uracil-DNA_glycosylase-like"/>
</dbReference>
<keyword evidence="2 5" id="KW-0378">Hydrolase</keyword>